<dbReference type="InterPro" id="IPR027080">
    <property type="entry name" value="Unc-13"/>
</dbReference>
<dbReference type="SUPFAM" id="SSF49562">
    <property type="entry name" value="C2 domain (Calcium/lipid-binding domain, CaLB)"/>
    <property type="match status" value="1"/>
</dbReference>
<dbReference type="Gene3D" id="2.60.40.150">
    <property type="entry name" value="C2 domain"/>
    <property type="match status" value="1"/>
</dbReference>
<dbReference type="GO" id="GO:0019992">
    <property type="term" value="F:diacylglycerol binding"/>
    <property type="evidence" value="ECO:0007669"/>
    <property type="project" value="InterPro"/>
</dbReference>
<dbReference type="InterPro" id="IPR035892">
    <property type="entry name" value="C2_domain_sf"/>
</dbReference>
<dbReference type="AlphaFoldDB" id="A0AAE0RAD7"/>
<reference evidence="3" key="1">
    <citation type="submission" date="2023-06" db="EMBL/GenBank/DDBJ databases">
        <title>Male Hemibagrus guttatus genome.</title>
        <authorList>
            <person name="Bian C."/>
        </authorList>
    </citation>
    <scope>NUCLEOTIDE SEQUENCE</scope>
    <source>
        <strain evidence="3">Male_cb2023</strain>
        <tissue evidence="3">Muscle</tissue>
    </source>
</reference>
<evidence type="ECO:0000313" key="4">
    <source>
        <dbReference type="Proteomes" id="UP001274896"/>
    </source>
</evidence>
<dbReference type="GO" id="GO:0017075">
    <property type="term" value="F:syntaxin-1 binding"/>
    <property type="evidence" value="ECO:0007669"/>
    <property type="project" value="TreeGrafter"/>
</dbReference>
<dbReference type="Pfam" id="PF00168">
    <property type="entry name" value="C2"/>
    <property type="match status" value="1"/>
</dbReference>
<organism evidence="3 4">
    <name type="scientific">Hemibagrus guttatus</name>
    <dbReference type="NCBI Taxonomy" id="175788"/>
    <lineage>
        <taxon>Eukaryota</taxon>
        <taxon>Metazoa</taxon>
        <taxon>Chordata</taxon>
        <taxon>Craniata</taxon>
        <taxon>Vertebrata</taxon>
        <taxon>Euteleostomi</taxon>
        <taxon>Actinopterygii</taxon>
        <taxon>Neopterygii</taxon>
        <taxon>Teleostei</taxon>
        <taxon>Ostariophysi</taxon>
        <taxon>Siluriformes</taxon>
        <taxon>Bagridae</taxon>
        <taxon>Hemibagrus</taxon>
    </lineage>
</organism>
<dbReference type="InterPro" id="IPR000008">
    <property type="entry name" value="C2_dom"/>
</dbReference>
<evidence type="ECO:0000313" key="3">
    <source>
        <dbReference type="EMBL" id="KAK3548427.1"/>
    </source>
</evidence>
<evidence type="ECO:0000259" key="2">
    <source>
        <dbReference type="Pfam" id="PF00168"/>
    </source>
</evidence>
<keyword evidence="4" id="KW-1185">Reference proteome</keyword>
<dbReference type="GO" id="GO:0042734">
    <property type="term" value="C:presynaptic membrane"/>
    <property type="evidence" value="ECO:0007669"/>
    <property type="project" value="TreeGrafter"/>
</dbReference>
<evidence type="ECO:0000256" key="1">
    <source>
        <dbReference type="SAM" id="MobiDB-lite"/>
    </source>
</evidence>
<name>A0AAE0RAD7_9TELE</name>
<dbReference type="GO" id="GO:0035249">
    <property type="term" value="P:synaptic transmission, glutamatergic"/>
    <property type="evidence" value="ECO:0007669"/>
    <property type="project" value="TreeGrafter"/>
</dbReference>
<dbReference type="GO" id="GO:0031594">
    <property type="term" value="C:neuromuscular junction"/>
    <property type="evidence" value="ECO:0007669"/>
    <property type="project" value="TreeGrafter"/>
</dbReference>
<dbReference type="GO" id="GO:0061789">
    <property type="term" value="P:dense core granule priming"/>
    <property type="evidence" value="ECO:0007669"/>
    <property type="project" value="TreeGrafter"/>
</dbReference>
<feature type="region of interest" description="Disordered" evidence="1">
    <location>
        <begin position="80"/>
        <end position="101"/>
    </location>
</feature>
<feature type="domain" description="C2" evidence="2">
    <location>
        <begin position="44"/>
        <end position="101"/>
    </location>
</feature>
<dbReference type="GO" id="GO:0005516">
    <property type="term" value="F:calmodulin binding"/>
    <property type="evidence" value="ECO:0007669"/>
    <property type="project" value="TreeGrafter"/>
</dbReference>
<dbReference type="EMBL" id="JAUCMX010000004">
    <property type="protein sequence ID" value="KAK3548427.1"/>
    <property type="molecule type" value="Genomic_DNA"/>
</dbReference>
<feature type="compositionally biased region" description="Polar residues" evidence="1">
    <location>
        <begin position="86"/>
        <end position="101"/>
    </location>
</feature>
<dbReference type="GO" id="GO:0043195">
    <property type="term" value="C:terminal bouton"/>
    <property type="evidence" value="ECO:0007669"/>
    <property type="project" value="TreeGrafter"/>
</dbReference>
<proteinExistence type="predicted"/>
<dbReference type="GO" id="GO:0030672">
    <property type="term" value="C:synaptic vesicle membrane"/>
    <property type="evidence" value="ECO:0007669"/>
    <property type="project" value="TreeGrafter"/>
</dbReference>
<dbReference type="GO" id="GO:0098831">
    <property type="term" value="C:presynaptic active zone cytoplasmic component"/>
    <property type="evidence" value="ECO:0007669"/>
    <property type="project" value="TreeGrafter"/>
</dbReference>
<gene>
    <name evidence="3" type="ORF">QTP70_012987</name>
</gene>
<dbReference type="GO" id="GO:0099525">
    <property type="term" value="P:presynaptic dense core vesicle exocytosis"/>
    <property type="evidence" value="ECO:0007669"/>
    <property type="project" value="TreeGrafter"/>
</dbReference>
<dbReference type="PANTHER" id="PTHR10480">
    <property type="entry name" value="PROTEIN UNC-13 HOMOLOG"/>
    <property type="match status" value="1"/>
</dbReference>
<comment type="caution">
    <text evidence="3">The sequence shown here is derived from an EMBL/GenBank/DDBJ whole genome shotgun (WGS) entry which is preliminary data.</text>
</comment>
<accession>A0AAE0RAD7</accession>
<sequence length="101" mass="11499">MCLFFLREIPLSCFKFHGQSSSSPVGEVVMHVDLISHPGTGEHKVNVKVLGVNNINWQTNTMFRPFVEVNAIGPSLADKKRKYSTKTKNNNWSPKYNETFQ</sequence>
<dbReference type="PANTHER" id="PTHR10480:SF2">
    <property type="entry name" value="PROTEIN UNC-13 HOMOLOG C"/>
    <property type="match status" value="1"/>
</dbReference>
<protein>
    <recommendedName>
        <fullName evidence="2">C2 domain-containing protein</fullName>
    </recommendedName>
</protein>
<dbReference type="Proteomes" id="UP001274896">
    <property type="component" value="Unassembled WGS sequence"/>
</dbReference>
<dbReference type="GO" id="GO:0016081">
    <property type="term" value="P:synaptic vesicle docking"/>
    <property type="evidence" value="ECO:0007669"/>
    <property type="project" value="TreeGrafter"/>
</dbReference>
<dbReference type="GO" id="GO:0016082">
    <property type="term" value="P:synaptic vesicle priming"/>
    <property type="evidence" value="ECO:0007669"/>
    <property type="project" value="TreeGrafter"/>
</dbReference>